<proteinExistence type="predicted"/>
<sequence length="70" mass="8228">MWGQNEINSFMNGKNTRKKKINNLTIIWVLLKTNYYNVAHALQEDMDITVIEWIVLEKIYACNILKLTVA</sequence>
<dbReference type="PATRIC" id="fig|45074.5.peg.1914"/>
<dbReference type="Proteomes" id="UP000054703">
    <property type="component" value="Unassembled WGS sequence"/>
</dbReference>
<organism evidence="1 2">
    <name type="scientific">Legionella santicrucis</name>
    <dbReference type="NCBI Taxonomy" id="45074"/>
    <lineage>
        <taxon>Bacteria</taxon>
        <taxon>Pseudomonadati</taxon>
        <taxon>Pseudomonadota</taxon>
        <taxon>Gammaproteobacteria</taxon>
        <taxon>Legionellales</taxon>
        <taxon>Legionellaceae</taxon>
        <taxon>Legionella</taxon>
    </lineage>
</organism>
<name>A0A0W0Z0G0_9GAMM</name>
<gene>
    <name evidence="1" type="ORF">Lsan_1800</name>
</gene>
<keyword evidence="2" id="KW-1185">Reference proteome</keyword>
<dbReference type="EMBL" id="LNYU01000036">
    <property type="protein sequence ID" value="KTD62618.1"/>
    <property type="molecule type" value="Genomic_DNA"/>
</dbReference>
<protein>
    <submittedName>
        <fullName evidence="1">Uncharacterized protein</fullName>
    </submittedName>
</protein>
<dbReference type="STRING" id="45074.Lsan_1800"/>
<dbReference type="RefSeq" id="WP_058514086.1">
    <property type="nucleotide sequence ID" value="NZ_CAAAIH010000072.1"/>
</dbReference>
<reference evidence="1 2" key="1">
    <citation type="submission" date="2015-11" db="EMBL/GenBank/DDBJ databases">
        <title>Genomic analysis of 38 Legionella species identifies large and diverse effector repertoires.</title>
        <authorList>
            <person name="Burstein D."/>
            <person name="Amaro F."/>
            <person name="Zusman T."/>
            <person name="Lifshitz Z."/>
            <person name="Cohen O."/>
            <person name="Gilbert J.A."/>
            <person name="Pupko T."/>
            <person name="Shuman H.A."/>
            <person name="Segal G."/>
        </authorList>
    </citation>
    <scope>NUCLEOTIDE SEQUENCE [LARGE SCALE GENOMIC DNA]</scope>
    <source>
        <strain evidence="1 2">SC-63-C7</strain>
    </source>
</reference>
<comment type="caution">
    <text evidence="1">The sequence shown here is derived from an EMBL/GenBank/DDBJ whole genome shotgun (WGS) entry which is preliminary data.</text>
</comment>
<accession>A0A0W0Z0G0</accession>
<evidence type="ECO:0000313" key="1">
    <source>
        <dbReference type="EMBL" id="KTD62618.1"/>
    </source>
</evidence>
<evidence type="ECO:0000313" key="2">
    <source>
        <dbReference type="Proteomes" id="UP000054703"/>
    </source>
</evidence>
<dbReference type="AlphaFoldDB" id="A0A0W0Z0G0"/>